<dbReference type="InterPro" id="IPR036514">
    <property type="entry name" value="SGNH_hydro_sf"/>
</dbReference>
<dbReference type="PANTHER" id="PTHR34407">
    <property type="entry name" value="EXPRESSED PROTEIN"/>
    <property type="match status" value="1"/>
</dbReference>
<dbReference type="Gene3D" id="2.60.120.260">
    <property type="entry name" value="Galactose-binding domain-like"/>
    <property type="match status" value="4"/>
</dbReference>
<dbReference type="GO" id="GO:0016798">
    <property type="term" value="F:hydrolase activity, acting on glycosyl bonds"/>
    <property type="evidence" value="ECO:0007669"/>
    <property type="project" value="InterPro"/>
</dbReference>
<name>A0A9D1H4K2_9FIRM</name>
<evidence type="ECO:0000313" key="6">
    <source>
        <dbReference type="Proteomes" id="UP000824165"/>
    </source>
</evidence>
<dbReference type="SUPFAM" id="SSF49785">
    <property type="entry name" value="Galactose-binding domain-like"/>
    <property type="match status" value="3"/>
</dbReference>
<evidence type="ECO:0000313" key="5">
    <source>
        <dbReference type="EMBL" id="HIT86158.1"/>
    </source>
</evidence>
<dbReference type="CDD" id="cd00229">
    <property type="entry name" value="SGNH_hydrolase"/>
    <property type="match status" value="1"/>
</dbReference>
<comment type="caution">
    <text evidence="5">The sequence shown here is derived from an EMBL/GenBank/DDBJ whole genome shotgun (WGS) entry which is preliminary data.</text>
</comment>
<keyword evidence="1" id="KW-0378">Hydrolase</keyword>
<dbReference type="InterPro" id="IPR008979">
    <property type="entry name" value="Galactose-bd-like_sf"/>
</dbReference>
<accession>A0A9D1H4K2</accession>
<feature type="domain" description="CBM-cenC" evidence="3">
    <location>
        <begin position="573"/>
        <end position="707"/>
    </location>
</feature>
<dbReference type="Pfam" id="PF13472">
    <property type="entry name" value="Lipase_GDSL_2"/>
    <property type="match status" value="1"/>
</dbReference>
<evidence type="ECO:0000259" key="4">
    <source>
        <dbReference type="Pfam" id="PF13472"/>
    </source>
</evidence>
<evidence type="ECO:0000256" key="2">
    <source>
        <dbReference type="SAM" id="SignalP"/>
    </source>
</evidence>
<dbReference type="AlphaFoldDB" id="A0A9D1H4K2"/>
<dbReference type="Proteomes" id="UP000824165">
    <property type="component" value="Unassembled WGS sequence"/>
</dbReference>
<evidence type="ECO:0000259" key="3">
    <source>
        <dbReference type="Pfam" id="PF02018"/>
    </source>
</evidence>
<evidence type="ECO:0000256" key="1">
    <source>
        <dbReference type="ARBA" id="ARBA00022801"/>
    </source>
</evidence>
<feature type="signal peptide" evidence="2">
    <location>
        <begin position="1"/>
        <end position="22"/>
    </location>
</feature>
<dbReference type="EMBL" id="DVLU01000104">
    <property type="protein sequence ID" value="HIT86158.1"/>
    <property type="molecule type" value="Genomic_DNA"/>
</dbReference>
<reference evidence="5" key="1">
    <citation type="submission" date="2020-10" db="EMBL/GenBank/DDBJ databases">
        <authorList>
            <person name="Gilroy R."/>
        </authorList>
    </citation>
    <scope>NUCLEOTIDE SEQUENCE</scope>
    <source>
        <strain evidence="5">CHK181-108</strain>
    </source>
</reference>
<reference evidence="5" key="2">
    <citation type="journal article" date="2021" name="PeerJ">
        <title>Extensive microbial diversity within the chicken gut microbiome revealed by metagenomics and culture.</title>
        <authorList>
            <person name="Gilroy R."/>
            <person name="Ravi A."/>
            <person name="Getino M."/>
            <person name="Pursley I."/>
            <person name="Horton D.L."/>
            <person name="Alikhan N.F."/>
            <person name="Baker D."/>
            <person name="Gharbi K."/>
            <person name="Hall N."/>
            <person name="Watson M."/>
            <person name="Adriaenssens E.M."/>
            <person name="Foster-Nyarko E."/>
            <person name="Jarju S."/>
            <person name="Secka A."/>
            <person name="Antonio M."/>
            <person name="Oren A."/>
            <person name="Chaudhuri R.R."/>
            <person name="La Ragione R."/>
            <person name="Hildebrand F."/>
            <person name="Pallen M.J."/>
        </authorList>
    </citation>
    <scope>NUCLEOTIDE SEQUENCE</scope>
    <source>
        <strain evidence="5">CHK181-108</strain>
    </source>
</reference>
<keyword evidence="2" id="KW-0732">Signal</keyword>
<sequence>MKKQILAALTTAAMLITGAAPASLAEENTDPFAGKDEVNIVYLGGSITQGAGVSDKSQCWASRIGEYFKEKYPDKTINNYNEGIGGTGSDMGIMRLERDVLSRNPDYVFIEFAVNDIGKTAAARHMESIVRSLCELDEVPYVTFVYTAKYDSANKRLQNNSEAHHAVAEYYGIPEIDMKPALEESILSTGTMEDEDNVKKWLVDLTHPTADGYDTYTKTIQAALETGDCYARPQQKTAKLDINASPLSTKWTAANGAKATGTWSENENASYGCGLTSSTPGDTLEFTFSGPVLGIQHRIGKECGQYMLNIDGRDVGTIDTYYSKTTSQGVLGYQNFALGAGEHRVKITVLGTKNENIADGTVTPVAFDWFVAEQNPSPYRWINENFEDCDFSRLVPSGDMSYEWSTDETALGSNGAMKVTLNGKNAAGPSWRCETVNGTTYNVSAWVKAANIDEWTIGENSDKVRFVFQPKVLNEDGSWGRSECYTECVVMESGITSGEWVKLTAQYVCDGKGRQVGVTDRVAASDISRVEIRVGSGNAASATGSEDVPAILYIDDFKVEPESIDPVEETDPGNIIENGSFENADMMDSWTNDGNASVEYAEGGANGTSGAALVKGTAEGQNSVGIKQKSIPVRANRAYKVSYWVKAANDAALGAYPQMIVEYKGKQTDKDKDGNYYYPNYDMCAAYKNLPALTNEWQKVEFIYKKDGVTNDICIYPSMYIRLYSSEGGGAVYSGDHPEFYIDEIRMDELDIVYDGNFAVDPTSQKISATSKYQYPWAQNGNTTGLEWIQDADADGTNSYIRYRQSGMNDLQTYVDLEEGETYRLSLYAKLDNWETQAASALKDSGLYITAILNKARGDLNETYTSQYQYLPCSSTGETDIQRWMLSDEWQHYECEFTVPVQQSGAKHRNGYMSFRLGTGGETATYSLDGVKIEKVSTGSSPIPALSNARVDGEAVKDMPVTASVDYSCSSDCAAYIWRASVGDDETGYIEKAYEETAEPSFTYTPDASDVGKKLRFEVRAVANNGEYSNIVYADAGVVAESPVVYETSAEAAFETESWTTRLEGTVTLTAGEGGASFMYALAVYGSDGEMESVEIENKTLEENTTETIELGVTVPRGASEAKIMVWDADMKPYCPAAVIAK</sequence>
<feature type="chain" id="PRO_5039570210" evidence="2">
    <location>
        <begin position="23"/>
        <end position="1142"/>
    </location>
</feature>
<dbReference type="Pfam" id="PF02018">
    <property type="entry name" value="CBM_4_9"/>
    <property type="match status" value="1"/>
</dbReference>
<feature type="domain" description="SGNH hydrolase-type esterase" evidence="4">
    <location>
        <begin position="43"/>
        <end position="214"/>
    </location>
</feature>
<dbReference type="InterPro" id="IPR003305">
    <property type="entry name" value="CenC_carb-bd"/>
</dbReference>
<protein>
    <submittedName>
        <fullName evidence="5">Carbohydrate binding domain-containing protein</fullName>
    </submittedName>
</protein>
<gene>
    <name evidence="5" type="ORF">IAA60_09705</name>
</gene>
<proteinExistence type="predicted"/>
<dbReference type="PANTHER" id="PTHR34407:SF1">
    <property type="entry name" value="SGNH HYDROLASE-TYPE ESTERASE DOMAIN-CONTAINING PROTEIN"/>
    <property type="match status" value="1"/>
</dbReference>
<organism evidence="5 6">
    <name type="scientific">Candidatus Ornithomonoglobus intestinigallinarum</name>
    <dbReference type="NCBI Taxonomy" id="2840894"/>
    <lineage>
        <taxon>Bacteria</taxon>
        <taxon>Bacillati</taxon>
        <taxon>Bacillota</taxon>
        <taxon>Clostridia</taxon>
        <taxon>Candidatus Ornithomonoglobus</taxon>
    </lineage>
</organism>
<dbReference type="SUPFAM" id="SSF52266">
    <property type="entry name" value="SGNH hydrolase"/>
    <property type="match status" value="1"/>
</dbReference>
<dbReference type="Gene3D" id="3.40.50.1110">
    <property type="entry name" value="SGNH hydrolase"/>
    <property type="match status" value="1"/>
</dbReference>
<dbReference type="InterPro" id="IPR013830">
    <property type="entry name" value="SGNH_hydro"/>
</dbReference>